<reference evidence="2 3" key="1">
    <citation type="journal article" date="2013" name="Curr. Biol.">
        <title>The Genome of the Foraminiferan Reticulomyxa filosa.</title>
        <authorList>
            <person name="Glockner G."/>
            <person name="Hulsmann N."/>
            <person name="Schleicher M."/>
            <person name="Noegel A.A."/>
            <person name="Eichinger L."/>
            <person name="Gallinger C."/>
            <person name="Pawlowski J."/>
            <person name="Sierra R."/>
            <person name="Euteneuer U."/>
            <person name="Pillet L."/>
            <person name="Moustafa A."/>
            <person name="Platzer M."/>
            <person name="Groth M."/>
            <person name="Szafranski K."/>
            <person name="Schliwa M."/>
        </authorList>
    </citation>
    <scope>NUCLEOTIDE SEQUENCE [LARGE SCALE GENOMIC DNA]</scope>
</reference>
<feature type="non-terminal residue" evidence="2">
    <location>
        <position position="1"/>
    </location>
</feature>
<feature type="region of interest" description="Disordered" evidence="1">
    <location>
        <begin position="164"/>
        <end position="214"/>
    </location>
</feature>
<dbReference type="AlphaFoldDB" id="X6MNT3"/>
<feature type="compositionally biased region" description="Basic residues" evidence="1">
    <location>
        <begin position="204"/>
        <end position="214"/>
    </location>
</feature>
<evidence type="ECO:0000313" key="2">
    <source>
        <dbReference type="EMBL" id="ETO15504.1"/>
    </source>
</evidence>
<feature type="compositionally biased region" description="Polar residues" evidence="1">
    <location>
        <begin position="164"/>
        <end position="173"/>
    </location>
</feature>
<organism evidence="2 3">
    <name type="scientific">Reticulomyxa filosa</name>
    <dbReference type="NCBI Taxonomy" id="46433"/>
    <lineage>
        <taxon>Eukaryota</taxon>
        <taxon>Sar</taxon>
        <taxon>Rhizaria</taxon>
        <taxon>Retaria</taxon>
        <taxon>Foraminifera</taxon>
        <taxon>Monothalamids</taxon>
        <taxon>Reticulomyxidae</taxon>
        <taxon>Reticulomyxa</taxon>
    </lineage>
</organism>
<feature type="compositionally biased region" description="Basic and acidic residues" evidence="1">
    <location>
        <begin position="174"/>
        <end position="185"/>
    </location>
</feature>
<dbReference type="Proteomes" id="UP000023152">
    <property type="component" value="Unassembled WGS sequence"/>
</dbReference>
<feature type="compositionally biased region" description="Acidic residues" evidence="1">
    <location>
        <begin position="68"/>
        <end position="91"/>
    </location>
</feature>
<gene>
    <name evidence="2" type="ORF">RFI_21859</name>
</gene>
<feature type="compositionally biased region" description="Polar residues" evidence="1">
    <location>
        <begin position="98"/>
        <end position="110"/>
    </location>
</feature>
<sequence length="214" mass="24624">FGRILGAGHEIRDRITEVNKDPNKFYNEQEKIKKNAKGVVNQMLSTKTNNLNKSSMMYDINPDCLDDEQFFPGEEEEGEEGEEREGEEEEENYKPDMNSCTDSKNCSTKCSKMDTEDNNTTPNKYNNDSENNNERPQIGWEEKMSVDDNDDNYDDCCGNGNVNMCENDTSQRIGNHDKKDMRQNKNYESSCGMKSNNNSDSRNTNKRTIKKGKE</sequence>
<protein>
    <submittedName>
        <fullName evidence="2">Uncharacterized protein</fullName>
    </submittedName>
</protein>
<evidence type="ECO:0000313" key="3">
    <source>
        <dbReference type="Proteomes" id="UP000023152"/>
    </source>
</evidence>
<feature type="region of interest" description="Disordered" evidence="1">
    <location>
        <begin position="68"/>
        <end position="152"/>
    </location>
</feature>
<feature type="compositionally biased region" description="Polar residues" evidence="1">
    <location>
        <begin position="186"/>
        <end position="202"/>
    </location>
</feature>
<proteinExistence type="predicted"/>
<accession>X6MNT3</accession>
<name>X6MNT3_RETFI</name>
<evidence type="ECO:0000256" key="1">
    <source>
        <dbReference type="SAM" id="MobiDB-lite"/>
    </source>
</evidence>
<keyword evidence="3" id="KW-1185">Reference proteome</keyword>
<comment type="caution">
    <text evidence="2">The sequence shown here is derived from an EMBL/GenBank/DDBJ whole genome shotgun (WGS) entry which is preliminary data.</text>
</comment>
<dbReference type="EMBL" id="ASPP01019063">
    <property type="protein sequence ID" value="ETO15504.1"/>
    <property type="molecule type" value="Genomic_DNA"/>
</dbReference>